<feature type="compositionally biased region" description="Low complexity" evidence="8">
    <location>
        <begin position="392"/>
        <end position="405"/>
    </location>
</feature>
<dbReference type="VEuPathDB" id="FungiDB:DIURU_001129"/>
<dbReference type="InterPro" id="IPR012340">
    <property type="entry name" value="NA-bd_OB-fold"/>
</dbReference>
<dbReference type="Pfam" id="PF09329">
    <property type="entry name" value="zf-primase"/>
    <property type="match status" value="1"/>
</dbReference>
<keyword evidence="3" id="KW-0235">DNA replication</keyword>
<evidence type="ECO:0000256" key="4">
    <source>
        <dbReference type="ARBA" id="ARBA00022723"/>
    </source>
</evidence>
<keyword evidence="6" id="KW-0862">Zinc</keyword>
<dbReference type="AlphaFoldDB" id="A0A642UV93"/>
<evidence type="ECO:0000256" key="5">
    <source>
        <dbReference type="ARBA" id="ARBA00022771"/>
    </source>
</evidence>
<comment type="caution">
    <text evidence="11">The sequence shown here is derived from an EMBL/GenBank/DDBJ whole genome shotgun (WGS) entry which is preliminary data.</text>
</comment>
<dbReference type="RefSeq" id="XP_034014007.1">
    <property type="nucleotide sequence ID" value="XM_034153639.1"/>
</dbReference>
<dbReference type="InterPro" id="IPR015408">
    <property type="entry name" value="Znf_Mcm10/DnaG"/>
</dbReference>
<feature type="region of interest" description="Disordered" evidence="8">
    <location>
        <begin position="329"/>
        <end position="471"/>
    </location>
</feature>
<dbReference type="GO" id="GO:0043596">
    <property type="term" value="C:nuclear replication fork"/>
    <property type="evidence" value="ECO:0007669"/>
    <property type="project" value="TreeGrafter"/>
</dbReference>
<dbReference type="GO" id="GO:0003697">
    <property type="term" value="F:single-stranded DNA binding"/>
    <property type="evidence" value="ECO:0007669"/>
    <property type="project" value="InterPro"/>
</dbReference>
<keyword evidence="5" id="KW-0863">Zinc-finger</keyword>
<evidence type="ECO:0000256" key="7">
    <source>
        <dbReference type="ARBA" id="ARBA00023242"/>
    </source>
</evidence>
<dbReference type="GO" id="GO:0008270">
    <property type="term" value="F:zinc ion binding"/>
    <property type="evidence" value="ECO:0007669"/>
    <property type="project" value="UniProtKB-KW"/>
</dbReference>
<evidence type="ECO:0000256" key="8">
    <source>
        <dbReference type="SAM" id="MobiDB-lite"/>
    </source>
</evidence>
<keyword evidence="12" id="KW-1185">Reference proteome</keyword>
<feature type="region of interest" description="Disordered" evidence="8">
    <location>
        <begin position="32"/>
        <end position="66"/>
    </location>
</feature>
<feature type="domain" description="MCM10 OB-fold" evidence="10">
    <location>
        <begin position="158"/>
        <end position="243"/>
    </location>
</feature>
<feature type="compositionally biased region" description="Basic and acidic residues" evidence="8">
    <location>
        <begin position="332"/>
        <end position="368"/>
    </location>
</feature>
<keyword evidence="4" id="KW-0479">Metal-binding</keyword>
<evidence type="ECO:0000313" key="12">
    <source>
        <dbReference type="Proteomes" id="UP000449547"/>
    </source>
</evidence>
<evidence type="ECO:0000256" key="3">
    <source>
        <dbReference type="ARBA" id="ARBA00022705"/>
    </source>
</evidence>
<proteinExistence type="inferred from homology"/>
<comment type="subcellular location">
    <subcellularLocation>
        <location evidence="1">Nucleus</location>
    </subcellularLocation>
</comment>
<reference evidence="11 12" key="1">
    <citation type="submission" date="2019-07" db="EMBL/GenBank/DDBJ databases">
        <title>Genome assembly of two rare yeast pathogens: Diutina rugosa and Trichomonascus ciferrii.</title>
        <authorList>
            <person name="Mixao V."/>
            <person name="Saus E."/>
            <person name="Hansen A."/>
            <person name="Lass-Flor C."/>
            <person name="Gabaldon T."/>
        </authorList>
    </citation>
    <scope>NUCLEOTIDE SEQUENCE [LARGE SCALE GENOMIC DNA]</scope>
    <source>
        <strain evidence="11 12">CBS 613</strain>
    </source>
</reference>
<dbReference type="PANTHER" id="PTHR13454:SF11">
    <property type="entry name" value="PROTEIN MCM10 HOMOLOG"/>
    <property type="match status" value="1"/>
</dbReference>
<organism evidence="11 12">
    <name type="scientific">Diutina rugosa</name>
    <name type="common">Yeast</name>
    <name type="synonym">Candida rugosa</name>
    <dbReference type="NCBI Taxonomy" id="5481"/>
    <lineage>
        <taxon>Eukaryota</taxon>
        <taxon>Fungi</taxon>
        <taxon>Dikarya</taxon>
        <taxon>Ascomycota</taxon>
        <taxon>Saccharomycotina</taxon>
        <taxon>Pichiomycetes</taxon>
        <taxon>Debaryomycetaceae</taxon>
        <taxon>Diutina</taxon>
    </lineage>
</organism>
<dbReference type="OMA" id="FFDEKFQ"/>
<dbReference type="Pfam" id="PF22379">
    <property type="entry name" value="OB_MCM10"/>
    <property type="match status" value="1"/>
</dbReference>
<accession>A0A642UV93</accession>
<feature type="domain" description="Zinc finger Mcm10/DnaG-type" evidence="9">
    <location>
        <begin position="252"/>
        <end position="298"/>
    </location>
</feature>
<dbReference type="GeneID" id="54779782"/>
<dbReference type="InterPro" id="IPR055065">
    <property type="entry name" value="OB_MCM10"/>
</dbReference>
<evidence type="ECO:0000256" key="6">
    <source>
        <dbReference type="ARBA" id="ARBA00022833"/>
    </source>
</evidence>
<dbReference type="PANTHER" id="PTHR13454">
    <property type="entry name" value="PROTEIN MCM10 HOMOLOG"/>
    <property type="match status" value="1"/>
</dbReference>
<name>A0A642UV93_DIURU</name>
<sequence>MDTPNHDEIVSDSSDDDVKDLLKKFEAEYEALRRRKNRDKAAKTPATPGTLPPPPHPFAANAPQSPPSSFLNKLYQAARTDSTPSIDYGARVFAWDTTNTAKIDDGNPSTCSLSKTKLRRRFYAEKDLEQLITEPQIKLLSVNKLFAKCNPGNRFTEPQYTNWALTGIITYKLPAPRFTTANVKYFKAKVGDYNNQVEVMFFGAACDKYWRLHPGDAVWVLNPSVNRYTLNGKSGFTLHVDESPQESVLVVGAAADFGRCKGFNQTSQQPCTEAVDLSKSEMCAYHLDQRLRHSQSQRSELRGSVMLRDPQFAARRGNNDYNERTTVYQGVSRDRDKYDMPKDVDREMARRRKARDDKANRELEERLRHASVANPARRTLSLVRTPPRPSRRSQPTTPPSRGSPTKGFSANMVKQIGYNPVVERHPHDEVYTSPKRKRTMDIQQLYELSSAKSTEKQLDSSPQDKKYKRQKWSANVSQLRRYQSRLQSSADNLNRVIAESGPTNSQRAHLMSLTGSGSPGGDSSDDSDVSIEFNSEDAKKDFQQRIGALRKQK</sequence>
<dbReference type="Proteomes" id="UP000449547">
    <property type="component" value="Unassembled WGS sequence"/>
</dbReference>
<protein>
    <submittedName>
        <fullName evidence="11">Uncharacterized protein</fullName>
    </submittedName>
</protein>
<comment type="similarity">
    <text evidence="2">Belongs to the MCM10 family.</text>
</comment>
<dbReference type="OrthoDB" id="273123at2759"/>
<feature type="compositionally biased region" description="Basic and acidic residues" evidence="8">
    <location>
        <begin position="453"/>
        <end position="465"/>
    </location>
</feature>
<evidence type="ECO:0000259" key="9">
    <source>
        <dbReference type="Pfam" id="PF09329"/>
    </source>
</evidence>
<evidence type="ECO:0000259" key="10">
    <source>
        <dbReference type="Pfam" id="PF22379"/>
    </source>
</evidence>
<dbReference type="GO" id="GO:0003688">
    <property type="term" value="F:DNA replication origin binding"/>
    <property type="evidence" value="ECO:0007669"/>
    <property type="project" value="TreeGrafter"/>
</dbReference>
<dbReference type="GO" id="GO:0006270">
    <property type="term" value="P:DNA replication initiation"/>
    <property type="evidence" value="ECO:0007669"/>
    <property type="project" value="InterPro"/>
</dbReference>
<keyword evidence="7" id="KW-0539">Nucleus</keyword>
<evidence type="ECO:0000313" key="11">
    <source>
        <dbReference type="EMBL" id="KAA8906187.1"/>
    </source>
</evidence>
<evidence type="ECO:0000256" key="2">
    <source>
        <dbReference type="ARBA" id="ARBA00009679"/>
    </source>
</evidence>
<gene>
    <name evidence="11" type="ORF">DIURU_001129</name>
</gene>
<evidence type="ECO:0000256" key="1">
    <source>
        <dbReference type="ARBA" id="ARBA00004123"/>
    </source>
</evidence>
<dbReference type="Gene3D" id="2.40.50.140">
    <property type="entry name" value="Nucleic acid-binding proteins"/>
    <property type="match status" value="1"/>
</dbReference>
<feature type="region of interest" description="Disordered" evidence="8">
    <location>
        <begin position="500"/>
        <end position="553"/>
    </location>
</feature>
<dbReference type="EMBL" id="SWFT01000036">
    <property type="protein sequence ID" value="KAA8906187.1"/>
    <property type="molecule type" value="Genomic_DNA"/>
</dbReference>
<dbReference type="InterPro" id="IPR040184">
    <property type="entry name" value="Mcm10"/>
</dbReference>